<comment type="subunit">
    <text evidence="5">Part of the 50S ribosomal subunit.</text>
</comment>
<dbReference type="InterPro" id="IPR057264">
    <property type="entry name" value="Ribosomal_uL24_C"/>
</dbReference>
<comment type="similarity">
    <text evidence="1 5">Belongs to the universal ribosomal protein uL24 family.</text>
</comment>
<dbReference type="NCBIfam" id="TIGR01079">
    <property type="entry name" value="rplX_bact"/>
    <property type="match status" value="1"/>
</dbReference>
<evidence type="ECO:0000256" key="5">
    <source>
        <dbReference type="HAMAP-Rule" id="MF_01326"/>
    </source>
</evidence>
<evidence type="ECO:0000259" key="6">
    <source>
        <dbReference type="Pfam" id="PF17136"/>
    </source>
</evidence>
<feature type="domain" description="Large ribosomal subunit protein uL24 C-terminal" evidence="6">
    <location>
        <begin position="52"/>
        <end position="113"/>
    </location>
</feature>
<keyword evidence="7" id="KW-0436">Ligase</keyword>
<name>A0ABV4U602_9BACT</name>
<dbReference type="InterPro" id="IPR003256">
    <property type="entry name" value="Ribosomal_uL24"/>
</dbReference>
<proteinExistence type="inferred from homology"/>
<evidence type="ECO:0000256" key="2">
    <source>
        <dbReference type="ARBA" id="ARBA00022980"/>
    </source>
</evidence>
<dbReference type="Proteomes" id="UP001575105">
    <property type="component" value="Unassembled WGS sequence"/>
</dbReference>
<comment type="function">
    <text evidence="5">One of the proteins that surrounds the polypeptide exit tunnel on the outside of the subunit.</text>
</comment>
<dbReference type="PANTHER" id="PTHR12903">
    <property type="entry name" value="MITOCHONDRIAL RIBOSOMAL PROTEIN L24"/>
    <property type="match status" value="1"/>
</dbReference>
<keyword evidence="2 5" id="KW-0689">Ribosomal protein</keyword>
<evidence type="ECO:0000313" key="7">
    <source>
        <dbReference type="EMBL" id="MFA9479029.1"/>
    </source>
</evidence>
<reference evidence="7 8" key="1">
    <citation type="submission" date="2024-08" db="EMBL/GenBank/DDBJ databases">
        <title>Whole-genome sequencing of halo(alkali)philic microorganisms from hypersaline lakes.</title>
        <authorList>
            <person name="Sorokin D.Y."/>
            <person name="Merkel A.Y."/>
            <person name="Messina E."/>
            <person name="Yakimov M."/>
        </authorList>
    </citation>
    <scope>NUCLEOTIDE SEQUENCE [LARGE SCALE GENOMIC DNA]</scope>
    <source>
        <strain evidence="7 8">AB-hyl4</strain>
    </source>
</reference>
<dbReference type="InterPro" id="IPR008991">
    <property type="entry name" value="Translation_prot_SH3-like_sf"/>
</dbReference>
<sequence>MARHIRKGDMVIVVSGSASKRRGADGRKVRDTTPRKVMRVFPAEGKVIVEGVNVVKRHVKPSQSNQRGGITEKEMPIDISNVMPAVDGKPTRVRFETRADGSKVRLAARNGEQLGPELKKAR</sequence>
<evidence type="ECO:0000256" key="3">
    <source>
        <dbReference type="ARBA" id="ARBA00023274"/>
    </source>
</evidence>
<keyword evidence="8" id="KW-1185">Reference proteome</keyword>
<comment type="function">
    <text evidence="5">One of two assembly initiator proteins, it binds directly to the 5'-end of the 23S rRNA, where it nucleates assembly of the 50S subunit.</text>
</comment>
<dbReference type="RefSeq" id="WP_425345946.1">
    <property type="nucleotide sequence ID" value="NZ_JBGUBD010000006.1"/>
</dbReference>
<comment type="caution">
    <text evidence="7">The sequence shown here is derived from an EMBL/GenBank/DDBJ whole genome shotgun (WGS) entry which is preliminary data.</text>
</comment>
<dbReference type="SUPFAM" id="SSF50104">
    <property type="entry name" value="Translation proteins SH3-like domain"/>
    <property type="match status" value="1"/>
</dbReference>
<dbReference type="InterPro" id="IPR041988">
    <property type="entry name" value="Ribosomal_uL24_KOW"/>
</dbReference>
<evidence type="ECO:0000256" key="4">
    <source>
        <dbReference type="ARBA" id="ARBA00035206"/>
    </source>
</evidence>
<dbReference type="InterPro" id="IPR014722">
    <property type="entry name" value="Rib_uL2_dom2"/>
</dbReference>
<dbReference type="Gene3D" id="2.30.30.30">
    <property type="match status" value="1"/>
</dbReference>
<dbReference type="CDD" id="cd06089">
    <property type="entry name" value="KOW_RPL26"/>
    <property type="match status" value="1"/>
</dbReference>
<dbReference type="HAMAP" id="MF_01326_B">
    <property type="entry name" value="Ribosomal_uL24_B"/>
    <property type="match status" value="1"/>
</dbReference>
<accession>A0ABV4U602</accession>
<evidence type="ECO:0000313" key="8">
    <source>
        <dbReference type="Proteomes" id="UP001575105"/>
    </source>
</evidence>
<evidence type="ECO:0000256" key="1">
    <source>
        <dbReference type="ARBA" id="ARBA00010618"/>
    </source>
</evidence>
<keyword evidence="5" id="KW-0694">RNA-binding</keyword>
<keyword evidence="5" id="KW-0699">rRNA-binding</keyword>
<protein>
    <recommendedName>
        <fullName evidence="4 5">Large ribosomal subunit protein uL24</fullName>
    </recommendedName>
</protein>
<dbReference type="Pfam" id="PF17136">
    <property type="entry name" value="ribosomal_L24"/>
    <property type="match status" value="1"/>
</dbReference>
<dbReference type="GO" id="GO:0005840">
    <property type="term" value="C:ribosome"/>
    <property type="evidence" value="ECO:0007669"/>
    <property type="project" value="UniProtKB-KW"/>
</dbReference>
<gene>
    <name evidence="5 7" type="primary">rplX</name>
    <name evidence="7" type="ORF">ACERK3_12110</name>
</gene>
<dbReference type="EMBL" id="JBGUBD010000006">
    <property type="protein sequence ID" value="MFA9479029.1"/>
    <property type="molecule type" value="Genomic_DNA"/>
</dbReference>
<keyword evidence="3 5" id="KW-0687">Ribonucleoprotein</keyword>
<organism evidence="7 8">
    <name type="scientific">Natronomicrosphaera hydrolytica</name>
    <dbReference type="NCBI Taxonomy" id="3242702"/>
    <lineage>
        <taxon>Bacteria</taxon>
        <taxon>Pseudomonadati</taxon>
        <taxon>Planctomycetota</taxon>
        <taxon>Phycisphaerae</taxon>
        <taxon>Phycisphaerales</taxon>
        <taxon>Phycisphaeraceae</taxon>
        <taxon>Natronomicrosphaera</taxon>
    </lineage>
</organism>
<dbReference type="GO" id="GO:0016874">
    <property type="term" value="F:ligase activity"/>
    <property type="evidence" value="ECO:0007669"/>
    <property type="project" value="UniProtKB-KW"/>
</dbReference>